<feature type="coiled-coil region" evidence="2">
    <location>
        <begin position="14"/>
        <end position="41"/>
    </location>
</feature>
<feature type="domain" description="CCHC-type" evidence="4">
    <location>
        <begin position="328"/>
        <end position="341"/>
    </location>
</feature>
<evidence type="ECO:0000256" key="3">
    <source>
        <dbReference type="SAM" id="MobiDB-lite"/>
    </source>
</evidence>
<dbReference type="Proteomes" id="UP000230750">
    <property type="component" value="Unassembled WGS sequence"/>
</dbReference>
<protein>
    <recommendedName>
        <fullName evidence="4">CCHC-type domain-containing protein</fullName>
    </recommendedName>
</protein>
<comment type="caution">
    <text evidence="5">The sequence shown here is derived from an EMBL/GenBank/DDBJ whole genome shotgun (WGS) entry which is preliminary data.</text>
</comment>
<evidence type="ECO:0000259" key="4">
    <source>
        <dbReference type="PROSITE" id="PS50158"/>
    </source>
</evidence>
<name>A0A2G8JYH7_STIJA</name>
<sequence>METDQSTSADDAAETDMRETVKMYERKLKDLEAEFERCLGELKVTTSTSEKESHPPTDHALPYKKEFKIQGQIGDPGQRDKLAFMSLVHQIDSGLKRGYPEKEIVEAVVRAVTPGLQLRDYLEGRDDLDLPITRRLLRAHFQERGATELYQELCGISQGRIETAQNFVLRALALKQRVLFASKEANAKFKYDQTLVESMFEHAVSTGLSNAEVRQEVKNAFSSNKCSEEDLLERVNQASHSEAERARKMQLKKPVTASVEMTGNDRHKPEVKKEKSPNLYEEVQLLKTQVAEIHKAITAGGRAKTFERRPRGCSDCQQDGIGDSCRHCYKCGKFGHLSRGCLAGKQQGNANRSPLGDEKGPQAMSMQ</sequence>
<evidence type="ECO:0000256" key="1">
    <source>
        <dbReference type="PROSITE-ProRule" id="PRU00047"/>
    </source>
</evidence>
<feature type="compositionally biased region" description="Basic and acidic residues" evidence="3">
    <location>
        <begin position="49"/>
        <end position="64"/>
    </location>
</feature>
<feature type="region of interest" description="Disordered" evidence="3">
    <location>
        <begin position="346"/>
        <end position="367"/>
    </location>
</feature>
<dbReference type="InterPro" id="IPR001878">
    <property type="entry name" value="Znf_CCHC"/>
</dbReference>
<gene>
    <name evidence="5" type="ORF">BSL78_22407</name>
</gene>
<keyword evidence="1" id="KW-0863">Zinc-finger</keyword>
<dbReference type="GO" id="GO:0003676">
    <property type="term" value="F:nucleic acid binding"/>
    <property type="evidence" value="ECO:0007669"/>
    <property type="project" value="InterPro"/>
</dbReference>
<dbReference type="PROSITE" id="PS50158">
    <property type="entry name" value="ZF_CCHC"/>
    <property type="match status" value="1"/>
</dbReference>
<dbReference type="AlphaFoldDB" id="A0A2G8JYH7"/>
<accession>A0A2G8JYH7</accession>
<feature type="region of interest" description="Disordered" evidence="3">
    <location>
        <begin position="45"/>
        <end position="64"/>
    </location>
</feature>
<proteinExistence type="predicted"/>
<keyword evidence="1" id="KW-0862">Zinc</keyword>
<keyword evidence="6" id="KW-1185">Reference proteome</keyword>
<dbReference type="GO" id="GO:0008270">
    <property type="term" value="F:zinc ion binding"/>
    <property type="evidence" value="ECO:0007669"/>
    <property type="project" value="UniProtKB-KW"/>
</dbReference>
<dbReference type="OrthoDB" id="10068084at2759"/>
<keyword evidence="2" id="KW-0175">Coiled coil</keyword>
<evidence type="ECO:0000313" key="6">
    <source>
        <dbReference type="Proteomes" id="UP000230750"/>
    </source>
</evidence>
<reference evidence="5 6" key="1">
    <citation type="journal article" date="2017" name="PLoS Biol.">
        <title>The sea cucumber genome provides insights into morphological evolution and visceral regeneration.</title>
        <authorList>
            <person name="Zhang X."/>
            <person name="Sun L."/>
            <person name="Yuan J."/>
            <person name="Sun Y."/>
            <person name="Gao Y."/>
            <person name="Zhang L."/>
            <person name="Li S."/>
            <person name="Dai H."/>
            <person name="Hamel J.F."/>
            <person name="Liu C."/>
            <person name="Yu Y."/>
            <person name="Liu S."/>
            <person name="Lin W."/>
            <person name="Guo K."/>
            <person name="Jin S."/>
            <person name="Xu P."/>
            <person name="Storey K.B."/>
            <person name="Huan P."/>
            <person name="Zhang T."/>
            <person name="Zhou Y."/>
            <person name="Zhang J."/>
            <person name="Lin C."/>
            <person name="Li X."/>
            <person name="Xing L."/>
            <person name="Huo D."/>
            <person name="Sun M."/>
            <person name="Wang L."/>
            <person name="Mercier A."/>
            <person name="Li F."/>
            <person name="Yang H."/>
            <person name="Xiang J."/>
        </authorList>
    </citation>
    <scope>NUCLEOTIDE SEQUENCE [LARGE SCALE GENOMIC DNA]</scope>
    <source>
        <strain evidence="5">Shaxun</strain>
        <tissue evidence="5">Muscle</tissue>
    </source>
</reference>
<evidence type="ECO:0000256" key="2">
    <source>
        <dbReference type="SAM" id="Coils"/>
    </source>
</evidence>
<organism evidence="5 6">
    <name type="scientific">Stichopus japonicus</name>
    <name type="common">Sea cucumber</name>
    <dbReference type="NCBI Taxonomy" id="307972"/>
    <lineage>
        <taxon>Eukaryota</taxon>
        <taxon>Metazoa</taxon>
        <taxon>Echinodermata</taxon>
        <taxon>Eleutherozoa</taxon>
        <taxon>Echinozoa</taxon>
        <taxon>Holothuroidea</taxon>
        <taxon>Aspidochirotacea</taxon>
        <taxon>Aspidochirotida</taxon>
        <taxon>Stichopodidae</taxon>
        <taxon>Apostichopus</taxon>
    </lineage>
</organism>
<evidence type="ECO:0000313" key="5">
    <source>
        <dbReference type="EMBL" id="PIK40745.1"/>
    </source>
</evidence>
<keyword evidence="1" id="KW-0479">Metal-binding</keyword>
<dbReference type="EMBL" id="MRZV01001088">
    <property type="protein sequence ID" value="PIK40745.1"/>
    <property type="molecule type" value="Genomic_DNA"/>
</dbReference>